<comment type="caution">
    <text evidence="1">The sequence shown here is derived from an EMBL/GenBank/DDBJ whole genome shotgun (WGS) entry which is preliminary data.</text>
</comment>
<dbReference type="EMBL" id="QJKJ01006446">
    <property type="protein sequence ID" value="RDX86695.1"/>
    <property type="molecule type" value="Genomic_DNA"/>
</dbReference>
<proteinExistence type="predicted"/>
<evidence type="ECO:0008006" key="3">
    <source>
        <dbReference type="Google" id="ProtNLM"/>
    </source>
</evidence>
<reference evidence="1" key="1">
    <citation type="submission" date="2018-05" db="EMBL/GenBank/DDBJ databases">
        <title>Draft genome of Mucuna pruriens seed.</title>
        <authorList>
            <person name="Nnadi N.E."/>
            <person name="Vos R."/>
            <person name="Hasami M.H."/>
            <person name="Devisetty U.K."/>
            <person name="Aguiy J.C."/>
        </authorList>
    </citation>
    <scope>NUCLEOTIDE SEQUENCE [LARGE SCALE GENOMIC DNA]</scope>
    <source>
        <strain evidence="1">JCA_2017</strain>
    </source>
</reference>
<sequence length="216" mass="24636">MTLLSCADRTFHRLIRSPRNSEVANNSLNSIAFASDSTTIAFASDLANSVDCDSNIANSDSDFSICISKLSLDNMDDNNRTLKELTTYDIIYQPWCIRHPELEQFHGLASEDPHKHLKEFHVVCSTMRPRGIPKDYIKMKTFPFSLDGVAKNWLYLQPTLHEEDFLGKILPSSIIASIKKEICSIKQHMVRHYMSTRRDSTSYVKLVLITKSMNNC</sequence>
<feature type="non-terminal residue" evidence="1">
    <location>
        <position position="1"/>
    </location>
</feature>
<organism evidence="1 2">
    <name type="scientific">Mucuna pruriens</name>
    <name type="common">Velvet bean</name>
    <name type="synonym">Dolichos pruriens</name>
    <dbReference type="NCBI Taxonomy" id="157652"/>
    <lineage>
        <taxon>Eukaryota</taxon>
        <taxon>Viridiplantae</taxon>
        <taxon>Streptophyta</taxon>
        <taxon>Embryophyta</taxon>
        <taxon>Tracheophyta</taxon>
        <taxon>Spermatophyta</taxon>
        <taxon>Magnoliopsida</taxon>
        <taxon>eudicotyledons</taxon>
        <taxon>Gunneridae</taxon>
        <taxon>Pentapetalae</taxon>
        <taxon>rosids</taxon>
        <taxon>fabids</taxon>
        <taxon>Fabales</taxon>
        <taxon>Fabaceae</taxon>
        <taxon>Papilionoideae</taxon>
        <taxon>50 kb inversion clade</taxon>
        <taxon>NPAAA clade</taxon>
        <taxon>indigoferoid/millettioid clade</taxon>
        <taxon>Phaseoleae</taxon>
        <taxon>Mucuna</taxon>
    </lineage>
</organism>
<evidence type="ECO:0000313" key="1">
    <source>
        <dbReference type="EMBL" id="RDX86695.1"/>
    </source>
</evidence>
<accession>A0A371G842</accession>
<dbReference type="OrthoDB" id="1689420at2759"/>
<evidence type="ECO:0000313" key="2">
    <source>
        <dbReference type="Proteomes" id="UP000257109"/>
    </source>
</evidence>
<protein>
    <recommendedName>
        <fullName evidence="3">Retrotransposon gag domain-containing protein</fullName>
    </recommendedName>
</protein>
<gene>
    <name evidence="1" type="ORF">CR513_31944</name>
</gene>
<keyword evidence="2" id="KW-1185">Reference proteome</keyword>
<name>A0A371G842_MUCPR</name>
<dbReference type="Proteomes" id="UP000257109">
    <property type="component" value="Unassembled WGS sequence"/>
</dbReference>
<dbReference type="AlphaFoldDB" id="A0A371G842"/>